<proteinExistence type="predicted"/>
<dbReference type="SUPFAM" id="SSF50978">
    <property type="entry name" value="WD40 repeat-like"/>
    <property type="match status" value="1"/>
</dbReference>
<dbReference type="PROSITE" id="PS50082">
    <property type="entry name" value="WD_REPEATS_2"/>
    <property type="match status" value="1"/>
</dbReference>
<feature type="repeat" description="WD" evidence="1">
    <location>
        <begin position="43"/>
        <end position="75"/>
    </location>
</feature>
<sequence length="108" mass="11201">MSVFDPVGGRSSGGGKGSDTLLICSNDGRFIILNKSARVERSISAHGAAISSGRWSPDGAGLLTAGEDGVIKIWSRSGMLRSTSIVFCQGGHISIKPLAANSKSIRVR</sequence>
<keyword evidence="3" id="KW-1185">Reference proteome</keyword>
<organism evidence="2 3">
    <name type="scientific">Drosophila madeirensis</name>
    <name type="common">Fruit fly</name>
    <dbReference type="NCBI Taxonomy" id="30013"/>
    <lineage>
        <taxon>Eukaryota</taxon>
        <taxon>Metazoa</taxon>
        <taxon>Ecdysozoa</taxon>
        <taxon>Arthropoda</taxon>
        <taxon>Hexapoda</taxon>
        <taxon>Insecta</taxon>
        <taxon>Pterygota</taxon>
        <taxon>Neoptera</taxon>
        <taxon>Endopterygota</taxon>
        <taxon>Diptera</taxon>
        <taxon>Brachycera</taxon>
        <taxon>Muscomorpha</taxon>
        <taxon>Ephydroidea</taxon>
        <taxon>Drosophilidae</taxon>
        <taxon>Drosophila</taxon>
        <taxon>Sophophora</taxon>
    </lineage>
</organism>
<evidence type="ECO:0000313" key="3">
    <source>
        <dbReference type="Proteomes" id="UP001500889"/>
    </source>
</evidence>
<dbReference type="PROSITE" id="PS50294">
    <property type="entry name" value="WD_REPEATS_REGION"/>
    <property type="match status" value="1"/>
</dbReference>
<dbReference type="InterPro" id="IPR036322">
    <property type="entry name" value="WD40_repeat_dom_sf"/>
</dbReference>
<name>A0AAU9FC51_DROMD</name>
<accession>A0AAU9FC51</accession>
<dbReference type="InterPro" id="IPR015943">
    <property type="entry name" value="WD40/YVTN_repeat-like_dom_sf"/>
</dbReference>
<keyword evidence="1" id="KW-0853">WD repeat</keyword>
<dbReference type="Pfam" id="PF00400">
    <property type="entry name" value="WD40"/>
    <property type="match status" value="1"/>
</dbReference>
<dbReference type="GO" id="GO:0060271">
    <property type="term" value="P:cilium assembly"/>
    <property type="evidence" value="ECO:0007669"/>
    <property type="project" value="TreeGrafter"/>
</dbReference>
<dbReference type="PANTHER" id="PTHR24098">
    <property type="entry name" value="OUTER SEGMENT 5"/>
    <property type="match status" value="1"/>
</dbReference>
<dbReference type="SMART" id="SM00320">
    <property type="entry name" value="WD40"/>
    <property type="match status" value="1"/>
</dbReference>
<gene>
    <name evidence="2" type="ORF">DMAD_11126</name>
</gene>
<dbReference type="Gene3D" id="2.130.10.10">
    <property type="entry name" value="YVTN repeat-like/Quinoprotein amine dehydrogenase"/>
    <property type="match status" value="1"/>
</dbReference>
<protein>
    <submittedName>
        <fullName evidence="2">Intraflagellar transport protein 80 homolog</fullName>
    </submittedName>
</protein>
<dbReference type="Proteomes" id="UP001500889">
    <property type="component" value="Chromosome U"/>
</dbReference>
<dbReference type="InterPro" id="IPR001680">
    <property type="entry name" value="WD40_rpt"/>
</dbReference>
<dbReference type="PANTHER" id="PTHR24098:SF0">
    <property type="entry name" value="OUTER SEGMENT 5"/>
    <property type="match status" value="1"/>
</dbReference>
<evidence type="ECO:0000256" key="1">
    <source>
        <dbReference type="PROSITE-ProRule" id="PRU00221"/>
    </source>
</evidence>
<dbReference type="GO" id="GO:0030992">
    <property type="term" value="C:intraciliary transport particle B"/>
    <property type="evidence" value="ECO:0007669"/>
    <property type="project" value="TreeGrafter"/>
</dbReference>
<dbReference type="GO" id="GO:0005929">
    <property type="term" value="C:cilium"/>
    <property type="evidence" value="ECO:0007669"/>
    <property type="project" value="TreeGrafter"/>
</dbReference>
<dbReference type="EMBL" id="AP029264">
    <property type="protein sequence ID" value="BFF93237.1"/>
    <property type="molecule type" value="Genomic_DNA"/>
</dbReference>
<dbReference type="AlphaFoldDB" id="A0AAU9FC51"/>
<reference evidence="2 3" key="1">
    <citation type="submission" date="2024-02" db="EMBL/GenBank/DDBJ databases">
        <title>A chromosome-level genome assembly of Drosophila madeirensis, a fruit fly species endemic to Madeira island.</title>
        <authorList>
            <person name="Tomihara K."/>
            <person name="Llopart A."/>
            <person name="Yamamoto D."/>
        </authorList>
    </citation>
    <scope>NUCLEOTIDE SEQUENCE [LARGE SCALE GENOMIC DNA]</scope>
    <source>
        <strain evidence="2 3">RF1</strain>
    </source>
</reference>
<evidence type="ECO:0000313" key="2">
    <source>
        <dbReference type="EMBL" id="BFF93237.1"/>
    </source>
</evidence>